<dbReference type="Pfam" id="PF02195">
    <property type="entry name" value="ParB_N"/>
    <property type="match status" value="1"/>
</dbReference>
<protein>
    <submittedName>
        <fullName evidence="4">Chromosomal partitioning protein ParB</fullName>
    </submittedName>
    <submittedName>
        <fullName evidence="3">ParB N-terminal domain-containing protein</fullName>
    </submittedName>
</protein>
<organism evidence="4 5">
    <name type="scientific">Pseudomonas luteola</name>
    <dbReference type="NCBI Taxonomy" id="47886"/>
    <lineage>
        <taxon>Bacteria</taxon>
        <taxon>Pseudomonadati</taxon>
        <taxon>Pseudomonadota</taxon>
        <taxon>Gammaproteobacteria</taxon>
        <taxon>Pseudomonadales</taxon>
        <taxon>Pseudomonadaceae</taxon>
        <taxon>Pseudomonas</taxon>
    </lineage>
</organism>
<dbReference type="Proteomes" id="UP000250443">
    <property type="component" value="Unassembled WGS sequence"/>
</dbReference>
<reference evidence="3 6" key="2">
    <citation type="submission" date="2020-11" db="EMBL/GenBank/DDBJ databases">
        <title>Enhanced detection system for hospital associated transmission using whole genome sequencing surveillance.</title>
        <authorList>
            <person name="Harrison L.H."/>
            <person name="Van Tyne D."/>
            <person name="Marsh J.W."/>
            <person name="Griffith M.P."/>
            <person name="Snyder D.J."/>
            <person name="Cooper V.S."/>
            <person name="Mustapha M."/>
        </authorList>
    </citation>
    <scope>NUCLEOTIDE SEQUENCE [LARGE SCALE GENOMIC DNA]</scope>
    <source>
        <strain evidence="3 6">PSB00013</strain>
    </source>
</reference>
<evidence type="ECO:0000256" key="1">
    <source>
        <dbReference type="SAM" id="MobiDB-lite"/>
    </source>
</evidence>
<dbReference type="InterPro" id="IPR036086">
    <property type="entry name" value="ParB/Sulfiredoxin_sf"/>
</dbReference>
<feature type="region of interest" description="Disordered" evidence="1">
    <location>
        <begin position="267"/>
        <end position="292"/>
    </location>
</feature>
<dbReference type="AlphaFoldDB" id="A0A2X2C347"/>
<evidence type="ECO:0000313" key="4">
    <source>
        <dbReference type="EMBL" id="SPY99916.1"/>
    </source>
</evidence>
<evidence type="ECO:0000313" key="5">
    <source>
        <dbReference type="Proteomes" id="UP000250443"/>
    </source>
</evidence>
<gene>
    <name evidence="4" type="primary">spoOJ_1</name>
    <name evidence="3" type="ORF">I5Q09_24020</name>
    <name evidence="4" type="ORF">NCTC11842_00061</name>
</gene>
<dbReference type="PANTHER" id="PTHR33375">
    <property type="entry name" value="CHROMOSOME-PARTITIONING PROTEIN PARB-RELATED"/>
    <property type="match status" value="1"/>
</dbReference>
<proteinExistence type="predicted"/>
<reference evidence="4 5" key="1">
    <citation type="submission" date="2018-06" db="EMBL/GenBank/DDBJ databases">
        <authorList>
            <consortium name="Pathogen Informatics"/>
            <person name="Doyle S."/>
        </authorList>
    </citation>
    <scope>NUCLEOTIDE SEQUENCE [LARGE SCALE GENOMIC DNA]</scope>
    <source>
        <strain evidence="4 5">NCTC11842</strain>
    </source>
</reference>
<feature type="domain" description="ParB-like N-terminal" evidence="2">
    <location>
        <begin position="91"/>
        <end position="174"/>
    </location>
</feature>
<evidence type="ECO:0000313" key="6">
    <source>
        <dbReference type="Proteomes" id="UP000638986"/>
    </source>
</evidence>
<dbReference type="InterPro" id="IPR003115">
    <property type="entry name" value="ParB_N"/>
</dbReference>
<dbReference type="SMART" id="SM00470">
    <property type="entry name" value="ParB"/>
    <property type="match status" value="1"/>
</dbReference>
<dbReference type="Proteomes" id="UP000638986">
    <property type="component" value="Unassembled WGS sequence"/>
</dbReference>
<dbReference type="InterPro" id="IPR050336">
    <property type="entry name" value="Chromosome_partition/occlusion"/>
</dbReference>
<sequence>MTDKPRGRRLLSSNVGLGEEGEIAKNHLAALLQGEEKLEVSYPLEQLKPSPRNPRRITLTAAGVTLERIAELSIKPREEYEDWTERLDKFLESLPNETPTQAKSYSVWEELFSLANSLYTGDLLQPIVASRDGEILVGERRWTASLLAGKKNNRVIIREVPEGMRNLYRLIENMSRSDMSVAETVYSIRMVVVDVTGNPCGPLNPIRAKKIREVFSCGRTHSFYYKAYANLPDNDPVLEQILNGEITSLKAAYESAAARVKELTGGIQDGQDAGHERQEQKNPLPQKTKSTKAVQPFPVIKTRIPGTEGGLRFLNALSSVENLQPEITSKLDSVKKAWTASPESVRKTLLADLLESMFTALDTFDEEQQHETAEASS</sequence>
<dbReference type="EMBL" id="JADTXM010000027">
    <property type="protein sequence ID" value="MBH3441749.1"/>
    <property type="molecule type" value="Genomic_DNA"/>
</dbReference>
<name>A0A2X2C347_PSELU</name>
<dbReference type="GO" id="GO:0005694">
    <property type="term" value="C:chromosome"/>
    <property type="evidence" value="ECO:0007669"/>
    <property type="project" value="TreeGrafter"/>
</dbReference>
<feature type="compositionally biased region" description="Polar residues" evidence="1">
    <location>
        <begin position="281"/>
        <end position="292"/>
    </location>
</feature>
<evidence type="ECO:0000313" key="3">
    <source>
        <dbReference type="EMBL" id="MBH3441749.1"/>
    </source>
</evidence>
<dbReference type="GO" id="GO:0007059">
    <property type="term" value="P:chromosome segregation"/>
    <property type="evidence" value="ECO:0007669"/>
    <property type="project" value="TreeGrafter"/>
</dbReference>
<dbReference type="PANTHER" id="PTHR33375:SF1">
    <property type="entry name" value="CHROMOSOME-PARTITIONING PROTEIN PARB-RELATED"/>
    <property type="match status" value="1"/>
</dbReference>
<dbReference type="SUPFAM" id="SSF110849">
    <property type="entry name" value="ParB/Sulfiredoxin"/>
    <property type="match status" value="1"/>
</dbReference>
<dbReference type="EMBL" id="UAUF01000002">
    <property type="protein sequence ID" value="SPY99916.1"/>
    <property type="molecule type" value="Genomic_DNA"/>
</dbReference>
<dbReference type="RefSeq" id="WP_112297419.1">
    <property type="nucleotide sequence ID" value="NZ_JAAMQY010000010.1"/>
</dbReference>
<dbReference type="Gene3D" id="3.90.1530.10">
    <property type="entry name" value="Conserved hypothetical protein from pyrococcus furiosus pfu- 392566-001, ParB domain"/>
    <property type="match status" value="1"/>
</dbReference>
<accession>A0A2X2C347</accession>
<dbReference type="GO" id="GO:0045881">
    <property type="term" value="P:positive regulation of sporulation resulting in formation of a cellular spore"/>
    <property type="evidence" value="ECO:0007669"/>
    <property type="project" value="TreeGrafter"/>
</dbReference>
<evidence type="ECO:0000259" key="2">
    <source>
        <dbReference type="SMART" id="SM00470"/>
    </source>
</evidence>